<dbReference type="PANTHER" id="PTHR37809:SF1">
    <property type="entry name" value="RIBOSOMAL PROTEIN S12 METHYLTHIOTRANSFERASE ACCESSORY FACTOR YCAO"/>
    <property type="match status" value="1"/>
</dbReference>
<keyword evidence="3" id="KW-0687">Ribonucleoprotein</keyword>
<dbReference type="NCBIfam" id="TIGR03604">
    <property type="entry name" value="TOMM_cyclo_SagD"/>
    <property type="match status" value="1"/>
</dbReference>
<dbReference type="PANTHER" id="PTHR37809">
    <property type="entry name" value="RIBOSOMAL PROTEIN S12 METHYLTHIOTRANSFERASE ACCESSORY FACTOR YCAO"/>
    <property type="match status" value="1"/>
</dbReference>
<dbReference type="Proteomes" id="UP000321617">
    <property type="component" value="Unassembled WGS sequence"/>
</dbReference>
<dbReference type="Gene3D" id="3.30.160.660">
    <property type="match status" value="1"/>
</dbReference>
<dbReference type="AlphaFoldDB" id="A0A562VBX2"/>
<dbReference type="GO" id="GO:0005840">
    <property type="term" value="C:ribosome"/>
    <property type="evidence" value="ECO:0007669"/>
    <property type="project" value="UniProtKB-KW"/>
</dbReference>
<proteinExistence type="predicted"/>
<evidence type="ECO:0000259" key="2">
    <source>
        <dbReference type="PROSITE" id="PS51664"/>
    </source>
</evidence>
<dbReference type="Gene3D" id="3.30.40.250">
    <property type="match status" value="1"/>
</dbReference>
<dbReference type="Gene3D" id="3.30.1330.230">
    <property type="match status" value="1"/>
</dbReference>
<dbReference type="EMBL" id="VLLL01000005">
    <property type="protein sequence ID" value="TWJ15384.1"/>
    <property type="molecule type" value="Genomic_DNA"/>
</dbReference>
<keyword evidence="3" id="KW-0808">Transferase</keyword>
<protein>
    <submittedName>
        <fullName evidence="3">Ribosomal protein S12 methylthiotransferase accessory factor</fullName>
    </submittedName>
</protein>
<dbReference type="InterPro" id="IPR022291">
    <property type="entry name" value="Bacteriocin_synth_cyclodeHase"/>
</dbReference>
<keyword evidence="4" id="KW-1185">Reference proteome</keyword>
<dbReference type="NCBIfam" id="TIGR03882">
    <property type="entry name" value="cyclo_dehyd_2"/>
    <property type="match status" value="1"/>
</dbReference>
<dbReference type="PROSITE" id="PS51664">
    <property type="entry name" value="YCAO"/>
    <property type="match status" value="1"/>
</dbReference>
<dbReference type="Pfam" id="PF02624">
    <property type="entry name" value="YcaO"/>
    <property type="match status" value="1"/>
</dbReference>
<evidence type="ECO:0000313" key="4">
    <source>
        <dbReference type="Proteomes" id="UP000321617"/>
    </source>
</evidence>
<sequence>MTTAATVDAVQTVQEHLDKALGYEGGSRPIVYELGERDLLGIYGPVDPAPFRSPGVTTVHLHGRDAYVLPAAESERPPCSLCFHRRWQALRQEEERDALELTGVSCSLSSAPWITPITLAALQTLVESARQDRPEHLPGAGSVRRLRLDNLATRTFPLLTEPDCPNCGVAPEGGPARAVVPMRPQPKPDADTFRVRHVRDYPIDIEAFANPVCGALGTQAPAAFDNPTTMPVTGYSFVRGAAHLYEFFWSGHADNVADSRLLAVLEGLERYAGLLSRGLPKPLWSALDDLDAPALDPRACTLYPKAFYDFNAPYFTEFTPSLEIPWVWGRNLTTDESVLVPQRLVHYLDQTGPAFVDECSNGCATGSCPEEAVFHGVMELIERDSFLLTWFAKHEAVEIDPRSSGALDIDLMVERMALEGFEVRMFDTRVDLPVPVVTAVAVRTDGKPGKLCFAAGSSMDPVQAMRAALCEIASYVPSFERRMSTGGDEARAMEAEFGLVRELKHHALLHGLDSMAVHSDFLLANRRALPMEEVYREWEATRPRNRDLTEDLRWIIDRLGQNGFALYAVDQTSPEQRDLGLSTYATVVPGLLPIDFGWHKQRAFHMERTLTAHRRAGLRDRDLTPAELNPVPHPFP</sequence>
<reference evidence="3 4" key="1">
    <citation type="journal article" date="2013" name="Stand. Genomic Sci.">
        <title>Genomic Encyclopedia of Type Strains, Phase I: The one thousand microbial genomes (KMG-I) project.</title>
        <authorList>
            <person name="Kyrpides N.C."/>
            <person name="Woyke T."/>
            <person name="Eisen J.A."/>
            <person name="Garrity G."/>
            <person name="Lilburn T.G."/>
            <person name="Beck B.J."/>
            <person name="Whitman W.B."/>
            <person name="Hugenholtz P."/>
            <person name="Klenk H.P."/>
        </authorList>
    </citation>
    <scope>NUCLEOTIDE SEQUENCE [LARGE SCALE GENOMIC DNA]</scope>
    <source>
        <strain evidence="3 4">DSM 45044</strain>
    </source>
</reference>
<gene>
    <name evidence="3" type="ORF">LX16_1087</name>
</gene>
<evidence type="ECO:0000313" key="3">
    <source>
        <dbReference type="EMBL" id="TWJ15384.1"/>
    </source>
</evidence>
<name>A0A562VBX2_9ACTN</name>
<dbReference type="InterPro" id="IPR003776">
    <property type="entry name" value="YcaO-like_dom"/>
</dbReference>
<feature type="domain" description="YcaO" evidence="2">
    <location>
        <begin position="251"/>
        <end position="636"/>
    </location>
</feature>
<dbReference type="Gene3D" id="3.40.50.720">
    <property type="entry name" value="NAD(P)-binding Rossmann-like Domain"/>
    <property type="match status" value="1"/>
</dbReference>
<accession>A0A562VBX2</accession>
<dbReference type="InterPro" id="IPR027624">
    <property type="entry name" value="TOMM_cyclo_SagD"/>
</dbReference>
<comment type="caution">
    <text evidence="3">The sequence shown here is derived from an EMBL/GenBank/DDBJ whole genome shotgun (WGS) entry which is preliminary data.</text>
</comment>
<feature type="region of interest" description="Disordered" evidence="1">
    <location>
        <begin position="617"/>
        <end position="636"/>
    </location>
</feature>
<evidence type="ECO:0000256" key="1">
    <source>
        <dbReference type="SAM" id="MobiDB-lite"/>
    </source>
</evidence>
<keyword evidence="3" id="KW-0689">Ribosomal protein</keyword>
<dbReference type="GO" id="GO:0016740">
    <property type="term" value="F:transferase activity"/>
    <property type="evidence" value="ECO:0007669"/>
    <property type="project" value="UniProtKB-KW"/>
</dbReference>
<organism evidence="3 4">
    <name type="scientific">Stackebrandtia albiflava</name>
    <dbReference type="NCBI Taxonomy" id="406432"/>
    <lineage>
        <taxon>Bacteria</taxon>
        <taxon>Bacillati</taxon>
        <taxon>Actinomycetota</taxon>
        <taxon>Actinomycetes</taxon>
        <taxon>Glycomycetales</taxon>
        <taxon>Glycomycetaceae</taxon>
        <taxon>Stackebrandtia</taxon>
    </lineage>
</organism>